<dbReference type="EMBL" id="BPLR01013049">
    <property type="protein sequence ID" value="GIY58356.1"/>
    <property type="molecule type" value="Genomic_DNA"/>
</dbReference>
<feature type="region of interest" description="Disordered" evidence="1">
    <location>
        <begin position="75"/>
        <end position="103"/>
    </location>
</feature>
<feature type="compositionally biased region" description="Polar residues" evidence="1">
    <location>
        <begin position="81"/>
        <end position="90"/>
    </location>
</feature>
<organism evidence="2 3">
    <name type="scientific">Caerostris extrusa</name>
    <name type="common">Bark spider</name>
    <name type="synonym">Caerostris bankana</name>
    <dbReference type="NCBI Taxonomy" id="172846"/>
    <lineage>
        <taxon>Eukaryota</taxon>
        <taxon>Metazoa</taxon>
        <taxon>Ecdysozoa</taxon>
        <taxon>Arthropoda</taxon>
        <taxon>Chelicerata</taxon>
        <taxon>Arachnida</taxon>
        <taxon>Araneae</taxon>
        <taxon>Araneomorphae</taxon>
        <taxon>Entelegynae</taxon>
        <taxon>Araneoidea</taxon>
        <taxon>Araneidae</taxon>
        <taxon>Caerostris</taxon>
    </lineage>
</organism>
<keyword evidence="3" id="KW-1185">Reference proteome</keyword>
<accession>A0AAV4UKQ4</accession>
<proteinExistence type="predicted"/>
<evidence type="ECO:0000313" key="2">
    <source>
        <dbReference type="EMBL" id="GIY58356.1"/>
    </source>
</evidence>
<evidence type="ECO:0000256" key="1">
    <source>
        <dbReference type="SAM" id="MobiDB-lite"/>
    </source>
</evidence>
<sequence>MGGFWMFHRLVAEFSPLVLSRIEVDANYLELNCLLEISRKQPFQQTTLEQRHPNTYLLFVDWYSIPDSTRKADVKAAVSSRPRNSETPSAVNKELLPPPRFEA</sequence>
<evidence type="ECO:0000313" key="3">
    <source>
        <dbReference type="Proteomes" id="UP001054945"/>
    </source>
</evidence>
<gene>
    <name evidence="2" type="ORF">CEXT_210311</name>
</gene>
<reference evidence="2 3" key="1">
    <citation type="submission" date="2021-06" db="EMBL/GenBank/DDBJ databases">
        <title>Caerostris extrusa draft genome.</title>
        <authorList>
            <person name="Kono N."/>
            <person name="Arakawa K."/>
        </authorList>
    </citation>
    <scope>NUCLEOTIDE SEQUENCE [LARGE SCALE GENOMIC DNA]</scope>
</reference>
<dbReference type="AlphaFoldDB" id="A0AAV4UKQ4"/>
<protein>
    <submittedName>
        <fullName evidence="2">Uncharacterized protein</fullName>
    </submittedName>
</protein>
<name>A0AAV4UKQ4_CAEEX</name>
<dbReference type="Proteomes" id="UP001054945">
    <property type="component" value="Unassembled WGS sequence"/>
</dbReference>
<comment type="caution">
    <text evidence="2">The sequence shown here is derived from an EMBL/GenBank/DDBJ whole genome shotgun (WGS) entry which is preliminary data.</text>
</comment>